<protein>
    <submittedName>
        <fullName evidence="3">Fructosamine kinase family protein</fullName>
    </submittedName>
</protein>
<name>A0ABV5J5W5_9BACT</name>
<dbReference type="Pfam" id="PF03881">
    <property type="entry name" value="Fructosamin_kin"/>
    <property type="match status" value="1"/>
</dbReference>
<comment type="similarity">
    <text evidence="1 2">Belongs to the fructosamine kinase family.</text>
</comment>
<evidence type="ECO:0000256" key="1">
    <source>
        <dbReference type="ARBA" id="ARBA00009460"/>
    </source>
</evidence>
<dbReference type="Proteomes" id="UP001589654">
    <property type="component" value="Unassembled WGS sequence"/>
</dbReference>
<dbReference type="PIRSF" id="PIRSF006221">
    <property type="entry name" value="Ketosamine-3-kinase"/>
    <property type="match status" value="1"/>
</dbReference>
<reference evidence="3 4" key="1">
    <citation type="submission" date="2024-09" db="EMBL/GenBank/DDBJ databases">
        <authorList>
            <person name="Sun Q."/>
            <person name="Mori K."/>
        </authorList>
    </citation>
    <scope>NUCLEOTIDE SEQUENCE [LARGE SCALE GENOMIC DNA]</scope>
    <source>
        <strain evidence="3 4">CECT 7682</strain>
    </source>
</reference>
<keyword evidence="4" id="KW-1185">Reference proteome</keyword>
<evidence type="ECO:0000256" key="2">
    <source>
        <dbReference type="PIRNR" id="PIRNR006221"/>
    </source>
</evidence>
<dbReference type="PANTHER" id="PTHR12149">
    <property type="entry name" value="FRUCTOSAMINE 3 KINASE-RELATED PROTEIN"/>
    <property type="match status" value="1"/>
</dbReference>
<dbReference type="Gene3D" id="3.30.200.20">
    <property type="entry name" value="Phosphorylase Kinase, domain 1"/>
    <property type="match status" value="1"/>
</dbReference>
<evidence type="ECO:0000313" key="4">
    <source>
        <dbReference type="Proteomes" id="UP001589654"/>
    </source>
</evidence>
<dbReference type="PANTHER" id="PTHR12149:SF8">
    <property type="entry name" value="PROTEIN-RIBULOSAMINE 3-KINASE"/>
    <property type="match status" value="1"/>
</dbReference>
<dbReference type="SUPFAM" id="SSF56112">
    <property type="entry name" value="Protein kinase-like (PK-like)"/>
    <property type="match status" value="1"/>
</dbReference>
<dbReference type="InterPro" id="IPR016477">
    <property type="entry name" value="Fructo-/Ketosamine-3-kinase"/>
</dbReference>
<gene>
    <name evidence="3" type="ORF">ACFFUR_05980</name>
</gene>
<keyword evidence="2 3" id="KW-0418">Kinase</keyword>
<evidence type="ECO:0000313" key="3">
    <source>
        <dbReference type="EMBL" id="MFB9211349.1"/>
    </source>
</evidence>
<dbReference type="InterPro" id="IPR011009">
    <property type="entry name" value="Kinase-like_dom_sf"/>
</dbReference>
<dbReference type="Gene3D" id="3.90.1200.10">
    <property type="match status" value="1"/>
</dbReference>
<comment type="caution">
    <text evidence="3">The sequence shown here is derived from an EMBL/GenBank/DDBJ whole genome shotgun (WGS) entry which is preliminary data.</text>
</comment>
<sequence length="290" mass="33399">MYNPNSFYEQVLLQESHEKIHLNSIRLISAGTANQSVLLYTDKGPLFLKSNFQDSPEMFHQEIKGLNLLRKNCPLQIPKTVGSGRLDNQNYLLIEWIEGGYPGADYWERLGHGLAEMHMATSPVFGLEDNNFISILPQSNLQHEKWVDFYINERLEPMLGKAFYEKTISKSFYKKFQLIYPKLEGHLPKEKPALLHGDLWSGNVIVNSQGQPCLIDPAVYYGHREMDLAFSKLFGGFEGRFYDAYHNIFPLEPGFSSRADIYNLYPLLVHLNLFGKSYLPGLKKIIKKYV</sequence>
<keyword evidence="2" id="KW-0808">Transferase</keyword>
<proteinExistence type="inferred from homology"/>
<organism evidence="3 4">
    <name type="scientific">Echinicola jeungdonensis</name>
    <dbReference type="NCBI Taxonomy" id="709343"/>
    <lineage>
        <taxon>Bacteria</taxon>
        <taxon>Pseudomonadati</taxon>
        <taxon>Bacteroidota</taxon>
        <taxon>Cytophagia</taxon>
        <taxon>Cytophagales</taxon>
        <taxon>Cyclobacteriaceae</taxon>
        <taxon>Echinicola</taxon>
    </lineage>
</organism>
<dbReference type="GO" id="GO:0016301">
    <property type="term" value="F:kinase activity"/>
    <property type="evidence" value="ECO:0007669"/>
    <property type="project" value="UniProtKB-KW"/>
</dbReference>
<accession>A0ABV5J5W5</accession>
<dbReference type="EMBL" id="JBHMEW010000047">
    <property type="protein sequence ID" value="MFB9211349.1"/>
    <property type="molecule type" value="Genomic_DNA"/>
</dbReference>
<dbReference type="RefSeq" id="WP_290248036.1">
    <property type="nucleotide sequence ID" value="NZ_JAUFQT010000001.1"/>
</dbReference>